<sequence length="81" mass="9218">MWSTYILFIAAAVNCITAKGCGTEWKLFPSTGYEYKVFCNLSTFQESERTCKKEGGHLASIHNEEENKFVHGMFPEGILFE</sequence>
<keyword evidence="1" id="KW-0732">Signal</keyword>
<evidence type="ECO:0000313" key="3">
    <source>
        <dbReference type="EMBL" id="KHJ95602.1"/>
    </source>
</evidence>
<dbReference type="InterPro" id="IPR001304">
    <property type="entry name" value="C-type_lectin-like"/>
</dbReference>
<feature type="signal peptide" evidence="1">
    <location>
        <begin position="1"/>
        <end position="18"/>
    </location>
</feature>
<dbReference type="SUPFAM" id="SSF56436">
    <property type="entry name" value="C-type lectin-like"/>
    <property type="match status" value="1"/>
</dbReference>
<dbReference type="InterPro" id="IPR050111">
    <property type="entry name" value="C-type_lectin/snaclec_domain"/>
</dbReference>
<dbReference type="AlphaFoldDB" id="A0A0B1TIH2"/>
<accession>A0A0B1TIH2</accession>
<organism evidence="3 4">
    <name type="scientific">Oesophagostomum dentatum</name>
    <name type="common">Nodular worm</name>
    <dbReference type="NCBI Taxonomy" id="61180"/>
    <lineage>
        <taxon>Eukaryota</taxon>
        <taxon>Metazoa</taxon>
        <taxon>Ecdysozoa</taxon>
        <taxon>Nematoda</taxon>
        <taxon>Chromadorea</taxon>
        <taxon>Rhabditida</taxon>
        <taxon>Rhabditina</taxon>
        <taxon>Rhabditomorpha</taxon>
        <taxon>Strongyloidea</taxon>
        <taxon>Strongylidae</taxon>
        <taxon>Oesophagostomum</taxon>
    </lineage>
</organism>
<proteinExistence type="predicted"/>
<dbReference type="Pfam" id="PF00059">
    <property type="entry name" value="Lectin_C"/>
    <property type="match status" value="1"/>
</dbReference>
<dbReference type="InterPro" id="IPR016187">
    <property type="entry name" value="CTDL_fold"/>
</dbReference>
<evidence type="ECO:0000259" key="2">
    <source>
        <dbReference type="Pfam" id="PF00059"/>
    </source>
</evidence>
<reference evidence="3 4" key="1">
    <citation type="submission" date="2014-03" db="EMBL/GenBank/DDBJ databases">
        <title>Draft genome of the hookworm Oesophagostomum dentatum.</title>
        <authorList>
            <person name="Mitreva M."/>
        </authorList>
    </citation>
    <scope>NUCLEOTIDE SEQUENCE [LARGE SCALE GENOMIC DNA]</scope>
    <source>
        <strain evidence="3 4">OD-Hann</strain>
    </source>
</reference>
<gene>
    <name evidence="3" type="ORF">OESDEN_04450</name>
</gene>
<keyword evidence="4" id="KW-1185">Reference proteome</keyword>
<dbReference type="EMBL" id="KN549912">
    <property type="protein sequence ID" value="KHJ95602.1"/>
    <property type="molecule type" value="Genomic_DNA"/>
</dbReference>
<dbReference type="PANTHER" id="PTHR22803">
    <property type="entry name" value="MANNOSE, PHOSPHOLIPASE, LECTIN RECEPTOR RELATED"/>
    <property type="match status" value="1"/>
</dbReference>
<dbReference type="OrthoDB" id="5860166at2759"/>
<name>A0A0B1TIH2_OESDE</name>
<dbReference type="Proteomes" id="UP000053660">
    <property type="component" value="Unassembled WGS sequence"/>
</dbReference>
<dbReference type="Gene3D" id="3.10.100.10">
    <property type="entry name" value="Mannose-Binding Protein A, subunit A"/>
    <property type="match status" value="1"/>
</dbReference>
<evidence type="ECO:0000313" key="4">
    <source>
        <dbReference type="Proteomes" id="UP000053660"/>
    </source>
</evidence>
<dbReference type="InterPro" id="IPR016186">
    <property type="entry name" value="C-type_lectin-like/link_sf"/>
</dbReference>
<dbReference type="CDD" id="cd00037">
    <property type="entry name" value="CLECT"/>
    <property type="match status" value="1"/>
</dbReference>
<protein>
    <recommendedName>
        <fullName evidence="2">C-type lectin domain-containing protein</fullName>
    </recommendedName>
</protein>
<evidence type="ECO:0000256" key="1">
    <source>
        <dbReference type="SAM" id="SignalP"/>
    </source>
</evidence>
<feature type="chain" id="PRO_5002066004" description="C-type lectin domain-containing protein" evidence="1">
    <location>
        <begin position="19"/>
        <end position="81"/>
    </location>
</feature>
<feature type="domain" description="C-type lectin" evidence="2">
    <location>
        <begin position="42"/>
        <end position="73"/>
    </location>
</feature>